<evidence type="ECO:0000313" key="4">
    <source>
        <dbReference type="EMBL" id="KAG0457574.1"/>
    </source>
</evidence>
<dbReference type="PANTHER" id="PTHR30603">
    <property type="entry name" value="RNA POLYMERASE SIGMA FACTOR RPO"/>
    <property type="match status" value="1"/>
</dbReference>
<accession>A0A835PTW9</accession>
<evidence type="ECO:0000256" key="1">
    <source>
        <dbReference type="ARBA" id="ARBA00007788"/>
    </source>
</evidence>
<name>A0A835PTW9_VANPL</name>
<dbReference type="SUPFAM" id="SSF88946">
    <property type="entry name" value="Sigma2 domain of RNA polymerase sigma factors"/>
    <property type="match status" value="1"/>
</dbReference>
<dbReference type="Gene3D" id="1.20.120.1810">
    <property type="match status" value="1"/>
</dbReference>
<evidence type="ECO:0000313" key="5">
    <source>
        <dbReference type="Proteomes" id="UP000636800"/>
    </source>
</evidence>
<reference evidence="4 5" key="1">
    <citation type="journal article" date="2020" name="Nat. Food">
        <title>A phased Vanilla planifolia genome enables genetic improvement of flavour and production.</title>
        <authorList>
            <person name="Hasing T."/>
            <person name="Tang H."/>
            <person name="Brym M."/>
            <person name="Khazi F."/>
            <person name="Huang T."/>
            <person name="Chambers A.H."/>
        </authorList>
    </citation>
    <scope>NUCLEOTIDE SEQUENCE [LARGE SCALE GENOMIC DNA]</scope>
    <source>
        <tissue evidence="4">Leaf</tissue>
    </source>
</reference>
<evidence type="ECO:0000256" key="2">
    <source>
        <dbReference type="SAM" id="MobiDB-lite"/>
    </source>
</evidence>
<dbReference type="SUPFAM" id="SSF88659">
    <property type="entry name" value="Sigma3 and sigma4 domains of RNA polymerase sigma factors"/>
    <property type="match status" value="1"/>
</dbReference>
<dbReference type="Pfam" id="PF04539">
    <property type="entry name" value="Sigma70_r3"/>
    <property type="match status" value="1"/>
</dbReference>
<gene>
    <name evidence="4" type="ORF">HPP92_022731</name>
</gene>
<feature type="domain" description="RNA polymerase sigma-70 region 3" evidence="3">
    <location>
        <begin position="205"/>
        <end position="273"/>
    </location>
</feature>
<dbReference type="EMBL" id="JADCNL010000012">
    <property type="protein sequence ID" value="KAG0457574.1"/>
    <property type="molecule type" value="Genomic_DNA"/>
</dbReference>
<dbReference type="OrthoDB" id="249099at2759"/>
<dbReference type="PANTHER" id="PTHR30603:SF14">
    <property type="entry name" value="RNA POLYMERASE SIGMA FACTOR SIGA"/>
    <property type="match status" value="1"/>
</dbReference>
<dbReference type="InterPro" id="IPR036388">
    <property type="entry name" value="WH-like_DNA-bd_sf"/>
</dbReference>
<proteinExistence type="inferred from homology"/>
<dbReference type="InterPro" id="IPR050239">
    <property type="entry name" value="Sigma-70_RNA_pol_init_factors"/>
</dbReference>
<dbReference type="InterPro" id="IPR013325">
    <property type="entry name" value="RNA_pol_sigma_r2"/>
</dbReference>
<organism evidence="4 5">
    <name type="scientific">Vanilla planifolia</name>
    <name type="common">Vanilla</name>
    <dbReference type="NCBI Taxonomy" id="51239"/>
    <lineage>
        <taxon>Eukaryota</taxon>
        <taxon>Viridiplantae</taxon>
        <taxon>Streptophyta</taxon>
        <taxon>Embryophyta</taxon>
        <taxon>Tracheophyta</taxon>
        <taxon>Spermatophyta</taxon>
        <taxon>Magnoliopsida</taxon>
        <taxon>Liliopsida</taxon>
        <taxon>Asparagales</taxon>
        <taxon>Orchidaceae</taxon>
        <taxon>Vanilloideae</taxon>
        <taxon>Vanilleae</taxon>
        <taxon>Vanilla</taxon>
    </lineage>
</organism>
<comment type="caution">
    <text evidence="4">The sequence shown here is derived from an EMBL/GenBank/DDBJ whole genome shotgun (WGS) entry which is preliminary data.</text>
</comment>
<sequence length="313" mass="35383">MHPQPNSSSLETAKPEKKRNVKEEIKQLKLLCSAGPLEDRNRTSLAGYLLQRMAFVRLISSYRLHRKRKPNNEEAEQKQAVGSRQPSALLFALYLHLPCEKKLDDGECCSCWAKNREGLKERLGFEPSDKQLASSMKMSRDDLHSKLAESFSARQKLVMSNVRLVMSIAQKFDNMGSEMADLVQGVSRTLAENSRTVRVPTHLQERLGSIRRAKYRLLEKGLTPSINNIAGFLNMSTQKVRNATEAFKIVLSFDKEAFPSLNGLPGETLHSYVTDSRLDYNPWHGFEDWSLKTWFVEGESEASGACCNGEAKE</sequence>
<dbReference type="InterPro" id="IPR013324">
    <property type="entry name" value="RNA_pol_sigma_r3/r4-like"/>
</dbReference>
<evidence type="ECO:0000259" key="3">
    <source>
        <dbReference type="Pfam" id="PF04539"/>
    </source>
</evidence>
<protein>
    <recommendedName>
        <fullName evidence="3">RNA polymerase sigma-70 region 3 domain-containing protein</fullName>
    </recommendedName>
</protein>
<dbReference type="GO" id="GO:0003700">
    <property type="term" value="F:DNA-binding transcription factor activity"/>
    <property type="evidence" value="ECO:0007669"/>
    <property type="project" value="InterPro"/>
</dbReference>
<dbReference type="InterPro" id="IPR007624">
    <property type="entry name" value="RNA_pol_sigma70_r3"/>
</dbReference>
<feature type="compositionally biased region" description="Polar residues" evidence="2">
    <location>
        <begin position="1"/>
        <end position="11"/>
    </location>
</feature>
<dbReference type="Proteomes" id="UP000636800">
    <property type="component" value="Chromosome 12"/>
</dbReference>
<dbReference type="Gene3D" id="1.10.10.10">
    <property type="entry name" value="Winged helix-like DNA-binding domain superfamily/Winged helix DNA-binding domain"/>
    <property type="match status" value="1"/>
</dbReference>
<keyword evidence="5" id="KW-1185">Reference proteome</keyword>
<dbReference type="AlphaFoldDB" id="A0A835PTW9"/>
<feature type="region of interest" description="Disordered" evidence="2">
    <location>
        <begin position="1"/>
        <end position="20"/>
    </location>
</feature>
<dbReference type="GO" id="GO:0006352">
    <property type="term" value="P:DNA-templated transcription initiation"/>
    <property type="evidence" value="ECO:0007669"/>
    <property type="project" value="InterPro"/>
</dbReference>
<comment type="similarity">
    <text evidence="1">Belongs to the sigma-70 factor family.</text>
</comment>